<evidence type="ECO:0000313" key="1">
    <source>
        <dbReference type="EMBL" id="QIN54284.1"/>
    </source>
</evidence>
<protein>
    <submittedName>
        <fullName evidence="1">Uncharacterized protein</fullName>
    </submittedName>
</protein>
<sequence>MSYASLFAPSPFLDLPVEVWDKIFSFSHGEDKKKIYQRVFSLKQGKKVDSVLPRQNRTMKQNKVLPREQDLYIEVEKTRACRRKTLCRPKKSSYAPKKRVIKRAKIISHEEDLYQQSLDDPHNYITDGPDDNFCDDYYDDLYKDCMSHYLHVVCWDEWCDGEHCN</sequence>
<gene>
    <name evidence="1" type="primary">ck159</name>
</gene>
<evidence type="ECO:0000313" key="2">
    <source>
        <dbReference type="Proteomes" id="UP001224087"/>
    </source>
</evidence>
<dbReference type="EMBL" id="MN873693">
    <property type="protein sequence ID" value="QIN54284.1"/>
    <property type="molecule type" value="Genomic_DNA"/>
</dbReference>
<organism evidence="1 2">
    <name type="scientific">Cedratvirus kamchatka</name>
    <dbReference type="NCBI Taxonomy" id="2716914"/>
    <lineage>
        <taxon>Viruses</taxon>
        <taxon>Pithoviruses</taxon>
        <taxon>Orthocedratvirinae</taxon>
        <taxon>Alphacedratvirus</taxon>
        <taxon>Alphacedratvirus rossiense</taxon>
    </lineage>
</organism>
<accession>A0A6G8MYI4</accession>
<reference evidence="1" key="1">
    <citation type="submission" date="2019-12" db="EMBL/GenBank/DDBJ databases">
        <title>The DNA Methylation Landscape of Giant Viruses.</title>
        <authorList>
            <person name="Jeudy S."/>
            <person name="Rigou S."/>
            <person name="Alempic J.-M."/>
            <person name="Claverie J.-M."/>
            <person name="Abergel C."/>
            <person name="Legendre M."/>
        </authorList>
    </citation>
    <scope>NUCLEOTIDE SEQUENCE</scope>
    <source>
        <strain evidence="1">P4</strain>
    </source>
</reference>
<dbReference type="Proteomes" id="UP001224087">
    <property type="component" value="Segment"/>
</dbReference>
<keyword evidence="2" id="KW-1185">Reference proteome</keyword>
<name>A0A6G8MYI4_9VIRU</name>
<proteinExistence type="predicted"/>